<gene>
    <name evidence="1" type="ORF">QEZ40_004712</name>
</gene>
<evidence type="ECO:0000313" key="1">
    <source>
        <dbReference type="EMBL" id="MDK9499292.1"/>
    </source>
</evidence>
<dbReference type="RefSeq" id="WP_285345210.1">
    <property type="nucleotide sequence ID" value="NZ_JASITI010000041.1"/>
</dbReference>
<reference evidence="1 2" key="1">
    <citation type="submission" date="2023-05" db="EMBL/GenBank/DDBJ databases">
        <title>Sequencing and Assembly of Streptomyces sp. NP73.</title>
        <authorList>
            <person name="Konwar A.N."/>
            <person name="Saikia K."/>
            <person name="Thakur D."/>
        </authorList>
    </citation>
    <scope>NUCLEOTIDE SEQUENCE [LARGE SCALE GENOMIC DNA]</scope>
    <source>
        <strain evidence="1 2">NP73</strain>
    </source>
</reference>
<proteinExistence type="predicted"/>
<accession>A0ABT7H081</accession>
<sequence>MVKTRRLLALIEAAAKEGGYVGNWAVAVGATRLKGRRAHVSGGSDFGFGPTARYDEDTYTETTTITWAELTATPGAIALRLTGPLLRALGVEQHFQKALSDPAQDQTE</sequence>
<organism evidence="1 2">
    <name type="scientific">Streptomyces katrae</name>
    <dbReference type="NCBI Taxonomy" id="68223"/>
    <lineage>
        <taxon>Bacteria</taxon>
        <taxon>Bacillati</taxon>
        <taxon>Actinomycetota</taxon>
        <taxon>Actinomycetes</taxon>
        <taxon>Kitasatosporales</taxon>
        <taxon>Streptomycetaceae</taxon>
        <taxon>Streptomyces</taxon>
    </lineage>
</organism>
<dbReference type="Proteomes" id="UP001223390">
    <property type="component" value="Unassembled WGS sequence"/>
</dbReference>
<comment type="caution">
    <text evidence="1">The sequence shown here is derived from an EMBL/GenBank/DDBJ whole genome shotgun (WGS) entry which is preliminary data.</text>
</comment>
<evidence type="ECO:0000313" key="2">
    <source>
        <dbReference type="Proteomes" id="UP001223390"/>
    </source>
</evidence>
<keyword evidence="2" id="KW-1185">Reference proteome</keyword>
<name>A0ABT7H081_9ACTN</name>
<protein>
    <submittedName>
        <fullName evidence="1">Uncharacterized protein</fullName>
    </submittedName>
</protein>
<dbReference type="EMBL" id="JASITI010000041">
    <property type="protein sequence ID" value="MDK9499292.1"/>
    <property type="molecule type" value="Genomic_DNA"/>
</dbReference>